<keyword evidence="3" id="KW-1185">Reference proteome</keyword>
<name>A0ABN4RQK6_9BACL</name>
<reference evidence="2" key="1">
    <citation type="submission" date="2016-10" db="EMBL/GenBank/DDBJ databases">
        <authorList>
            <person name="See-Too W.S."/>
        </authorList>
    </citation>
    <scope>NUCLEOTIDE SEQUENCE</scope>
    <source>
        <strain evidence="2">DSM 14505</strain>
    </source>
</reference>
<evidence type="ECO:0000256" key="1">
    <source>
        <dbReference type="SAM" id="SignalP"/>
    </source>
</evidence>
<dbReference type="EMBL" id="CP016534">
    <property type="protein sequence ID" value="ANU11975.1"/>
    <property type="molecule type" value="Genomic_DNA"/>
</dbReference>
<evidence type="ECO:0000313" key="2">
    <source>
        <dbReference type="EMBL" id="ANU11975.1"/>
    </source>
</evidence>
<dbReference type="Proteomes" id="UP000092661">
    <property type="component" value="Chromosome"/>
</dbReference>
<organism evidence="2 3">
    <name type="scientific">Planococcus antarcticus DSM 14505</name>
    <dbReference type="NCBI Taxonomy" id="1185653"/>
    <lineage>
        <taxon>Bacteria</taxon>
        <taxon>Bacillati</taxon>
        <taxon>Bacillota</taxon>
        <taxon>Bacilli</taxon>
        <taxon>Bacillales</taxon>
        <taxon>Caryophanaceae</taxon>
        <taxon>Planococcus</taxon>
    </lineage>
</organism>
<feature type="signal peptide" evidence="1">
    <location>
        <begin position="1"/>
        <end position="19"/>
    </location>
</feature>
<accession>A0ABN4RQK6</accession>
<gene>
    <name evidence="2" type="ORF">BBH88_17800</name>
</gene>
<sequence length="213" mass="23724">MSIFVLLLFSFISTNQVSAESLETLDETVMIDGKSYTATQTVKGPVVKTILTGAEGTIELVRVADEFTSLDTDFMSKKEEAQNLAAVNKISVDVSESAYVENGNTYTTSSIYNTWRYGTWKNYKITAEGKISTVILTTLILSYIPYVGKIAGAMAGIFLTYKLKVGYFSAKKDTMLLSGNYIKQKQHLKLFKQSNYTQLLSYKSAERTDHMAD</sequence>
<protein>
    <submittedName>
        <fullName evidence="2">Uncharacterized protein</fullName>
    </submittedName>
</protein>
<feature type="chain" id="PRO_5046255495" evidence="1">
    <location>
        <begin position="20"/>
        <end position="213"/>
    </location>
</feature>
<proteinExistence type="predicted"/>
<evidence type="ECO:0000313" key="3">
    <source>
        <dbReference type="Proteomes" id="UP000092661"/>
    </source>
</evidence>
<keyword evidence="1" id="KW-0732">Signal</keyword>